<dbReference type="CDD" id="cd02042">
    <property type="entry name" value="ParAB_family"/>
    <property type="match status" value="1"/>
</dbReference>
<dbReference type="RefSeq" id="WP_133979792.1">
    <property type="nucleotide sequence ID" value="NZ_SOCE01000001.1"/>
</dbReference>
<dbReference type="Proteomes" id="UP000295151">
    <property type="component" value="Unassembled WGS sequence"/>
</dbReference>
<dbReference type="InterPro" id="IPR027417">
    <property type="entry name" value="P-loop_NTPase"/>
</dbReference>
<proteinExistence type="predicted"/>
<dbReference type="EMBL" id="SOCE01000001">
    <property type="protein sequence ID" value="TDU89769.1"/>
    <property type="molecule type" value="Genomic_DNA"/>
</dbReference>
<evidence type="ECO:0000259" key="1">
    <source>
        <dbReference type="Pfam" id="PF01656"/>
    </source>
</evidence>
<evidence type="ECO:0000313" key="2">
    <source>
        <dbReference type="EMBL" id="TDU89769.1"/>
    </source>
</evidence>
<dbReference type="PANTHER" id="PTHR13696">
    <property type="entry name" value="P-LOOP CONTAINING NUCLEOSIDE TRIPHOSPHATE HYDROLASE"/>
    <property type="match status" value="1"/>
</dbReference>
<evidence type="ECO:0000313" key="3">
    <source>
        <dbReference type="Proteomes" id="UP000295151"/>
    </source>
</evidence>
<protein>
    <submittedName>
        <fullName evidence="2">Chromosome partitioning protein</fullName>
    </submittedName>
</protein>
<dbReference type="AlphaFoldDB" id="A0A4R7TDC4"/>
<sequence length="198" mass="21332">MIIVTAALKGGVGKTTTSVYLAALASSNRRTATLVDADPQGSAADWIADSDDDHLARIEIAEAPTERLLTKALDKVPPEGIGVVDMPPSHERLLNKALERARIVIIPTRVGGVETPRVRAVLDLVPKEVPVGLVICSARTYTRAYQETMQQYAAEEIPVWGTIPERVSITAGPTGPLAEDGLESYRKVWRKILAAARS</sequence>
<dbReference type="PANTHER" id="PTHR13696:SF99">
    <property type="entry name" value="COBYRINIC ACID AC-DIAMIDE SYNTHASE"/>
    <property type="match status" value="1"/>
</dbReference>
<dbReference type="Gene3D" id="3.40.50.300">
    <property type="entry name" value="P-loop containing nucleotide triphosphate hydrolases"/>
    <property type="match status" value="1"/>
</dbReference>
<dbReference type="OrthoDB" id="9804460at2"/>
<dbReference type="InterPro" id="IPR002586">
    <property type="entry name" value="CobQ/CobB/MinD/ParA_Nub-bd_dom"/>
</dbReference>
<dbReference type="InterPro" id="IPR050678">
    <property type="entry name" value="DNA_Partitioning_ATPase"/>
</dbReference>
<organism evidence="2 3">
    <name type="scientific">Kribbella voronezhensis</name>
    <dbReference type="NCBI Taxonomy" id="2512212"/>
    <lineage>
        <taxon>Bacteria</taxon>
        <taxon>Bacillati</taxon>
        <taxon>Actinomycetota</taxon>
        <taxon>Actinomycetes</taxon>
        <taxon>Propionibacteriales</taxon>
        <taxon>Kribbellaceae</taxon>
        <taxon>Kribbella</taxon>
    </lineage>
</organism>
<keyword evidence="3" id="KW-1185">Reference proteome</keyword>
<dbReference type="SUPFAM" id="SSF52540">
    <property type="entry name" value="P-loop containing nucleoside triphosphate hydrolases"/>
    <property type="match status" value="1"/>
</dbReference>
<reference evidence="2 3" key="1">
    <citation type="submission" date="2019-03" db="EMBL/GenBank/DDBJ databases">
        <title>Genomic Encyclopedia of Type Strains, Phase III (KMG-III): the genomes of soil and plant-associated and newly described type strains.</title>
        <authorList>
            <person name="Whitman W."/>
        </authorList>
    </citation>
    <scope>NUCLEOTIDE SEQUENCE [LARGE SCALE GENOMIC DNA]</scope>
    <source>
        <strain evidence="2 3">VKM Ac-2575</strain>
    </source>
</reference>
<feature type="domain" description="CobQ/CobB/MinD/ParA nucleotide binding" evidence="1">
    <location>
        <begin position="3"/>
        <end position="169"/>
    </location>
</feature>
<accession>A0A4R7TDC4</accession>
<comment type="caution">
    <text evidence="2">The sequence shown here is derived from an EMBL/GenBank/DDBJ whole genome shotgun (WGS) entry which is preliminary data.</text>
</comment>
<name>A0A4R7TDC4_9ACTN</name>
<gene>
    <name evidence="2" type="ORF">EV138_3345</name>
</gene>
<dbReference type="Pfam" id="PF01656">
    <property type="entry name" value="CbiA"/>
    <property type="match status" value="1"/>
</dbReference>
<dbReference type="PIRSF" id="PIRSF009320">
    <property type="entry name" value="Nuc_binding_HP_1000"/>
    <property type="match status" value="1"/>
</dbReference>